<keyword evidence="1" id="KW-0812">Transmembrane</keyword>
<evidence type="ECO:0000313" key="3">
    <source>
        <dbReference type="Proteomes" id="UP001596512"/>
    </source>
</evidence>
<evidence type="ECO:0000256" key="1">
    <source>
        <dbReference type="SAM" id="Phobius"/>
    </source>
</evidence>
<dbReference type="Proteomes" id="UP001596512">
    <property type="component" value="Unassembled WGS sequence"/>
</dbReference>
<feature type="transmembrane region" description="Helical" evidence="1">
    <location>
        <begin position="224"/>
        <end position="241"/>
    </location>
</feature>
<feature type="transmembrane region" description="Helical" evidence="1">
    <location>
        <begin position="21"/>
        <end position="45"/>
    </location>
</feature>
<organism evidence="2 3">
    <name type="scientific">Actinokineospora soli</name>
    <dbReference type="NCBI Taxonomy" id="1048753"/>
    <lineage>
        <taxon>Bacteria</taxon>
        <taxon>Bacillati</taxon>
        <taxon>Actinomycetota</taxon>
        <taxon>Actinomycetes</taxon>
        <taxon>Pseudonocardiales</taxon>
        <taxon>Pseudonocardiaceae</taxon>
        <taxon>Actinokineospora</taxon>
    </lineage>
</organism>
<accession>A0ABW2TGA9</accession>
<keyword evidence="3" id="KW-1185">Reference proteome</keyword>
<feature type="transmembrane region" description="Helical" evidence="1">
    <location>
        <begin position="115"/>
        <end position="138"/>
    </location>
</feature>
<comment type="caution">
    <text evidence="2">The sequence shown here is derived from an EMBL/GenBank/DDBJ whole genome shotgun (WGS) entry which is preliminary data.</text>
</comment>
<feature type="transmembrane region" description="Helical" evidence="1">
    <location>
        <begin position="356"/>
        <end position="372"/>
    </location>
</feature>
<dbReference type="EMBL" id="JBHTEY010000004">
    <property type="protein sequence ID" value="MFC7612785.1"/>
    <property type="molecule type" value="Genomic_DNA"/>
</dbReference>
<keyword evidence="1" id="KW-1133">Transmembrane helix</keyword>
<feature type="transmembrane region" description="Helical" evidence="1">
    <location>
        <begin position="384"/>
        <end position="403"/>
    </location>
</feature>
<gene>
    <name evidence="2" type="ORF">ACFQV2_03135</name>
</gene>
<feature type="transmembrane region" description="Helical" evidence="1">
    <location>
        <begin position="198"/>
        <end position="217"/>
    </location>
</feature>
<protein>
    <recommendedName>
        <fullName evidence="4">4-amino-4-deoxy-L-arabinose transferase</fullName>
    </recommendedName>
</protein>
<feature type="transmembrane region" description="Helical" evidence="1">
    <location>
        <begin position="81"/>
        <end position="103"/>
    </location>
</feature>
<feature type="transmembrane region" description="Helical" evidence="1">
    <location>
        <begin position="291"/>
        <end position="311"/>
    </location>
</feature>
<name>A0ABW2TGA9_9PSEU</name>
<feature type="transmembrane region" description="Helical" evidence="1">
    <location>
        <begin position="175"/>
        <end position="192"/>
    </location>
</feature>
<feature type="transmembrane region" description="Helical" evidence="1">
    <location>
        <begin position="318"/>
        <end position="336"/>
    </location>
</feature>
<sequence>MLLDEPAVAEPPALPRTPLRLGLVAAAIGLAAVAVHAVTVLQGYFWQDDFVIVQRAAAAAPYDPAYLFQDYNGHLAPGMFLLAWLVTAIAPLSHALAAVPLLVAHAGALLAFWRLLVGCFGARRALLVPFTLFALSPIVLFTTLWWAFAIQMTPLLLAMAATLDCHVRYLRTRRLGYAVGAVLWLLLGLAFYEKAILVPALLFAVTVLLGSGPVAAFTAHRRLWLAYGLLIVLYAVVYLSATSSPPAPPQTEVPDTAEYVRRALLDTFLPGLFGGPWPASATGMTWPEPAMAVRIAVAVAALALLVGGIVVSRKRAALAWLALGGYLAVDLTLVALNRLPQFGVLIGNDPRFLADAVPVAVLMGAFAFLPPAGRPGRVRGDAPVTALTAMVALSAVFSVFSLAPAVRFEEGRAYVAAVRGALAADPDLPVYDARVPEHMMVAWGFGQEALLSRFTPLLAVGARFDEPAESVYLVDGAGTPKKVEHLRWTVDGEPGPVKDCGYAVTGEVVGVPLATPVRGKHVLRIGYYTADAGELAVTAAGVEQLVRVEAGVHRIDLVVSGSFSRVDLRRTTPGSPVCAVTVQVGQPWVG</sequence>
<keyword evidence="1" id="KW-0472">Membrane</keyword>
<proteinExistence type="predicted"/>
<evidence type="ECO:0000313" key="2">
    <source>
        <dbReference type="EMBL" id="MFC7612785.1"/>
    </source>
</evidence>
<evidence type="ECO:0008006" key="4">
    <source>
        <dbReference type="Google" id="ProtNLM"/>
    </source>
</evidence>
<reference evidence="3" key="1">
    <citation type="journal article" date="2019" name="Int. J. Syst. Evol. Microbiol.">
        <title>The Global Catalogue of Microorganisms (GCM) 10K type strain sequencing project: providing services to taxonomists for standard genome sequencing and annotation.</title>
        <authorList>
            <consortium name="The Broad Institute Genomics Platform"/>
            <consortium name="The Broad Institute Genome Sequencing Center for Infectious Disease"/>
            <person name="Wu L."/>
            <person name="Ma J."/>
        </authorList>
    </citation>
    <scope>NUCLEOTIDE SEQUENCE [LARGE SCALE GENOMIC DNA]</scope>
    <source>
        <strain evidence="3">JCM 17695</strain>
    </source>
</reference>